<dbReference type="Proteomes" id="UP000321547">
    <property type="component" value="Unassembled WGS sequence"/>
</dbReference>
<feature type="domain" description="SF3 helicase" evidence="4">
    <location>
        <begin position="343"/>
        <end position="497"/>
    </location>
</feature>
<reference evidence="6 7" key="1">
    <citation type="submission" date="2016-10" db="EMBL/GenBank/DDBJ databases">
        <authorList>
            <person name="de Groot N.N."/>
        </authorList>
    </citation>
    <scope>NUCLEOTIDE SEQUENCE [LARGE SCALE GENOMIC DNA]</scope>
    <source>
        <strain evidence="6 7">DSM 17073</strain>
    </source>
</reference>
<evidence type="ECO:0000313" key="8">
    <source>
        <dbReference type="Proteomes" id="UP000321547"/>
    </source>
</evidence>
<sequence>MLKYIELDGKVPKHNFDTFSTDHTNYKDAAILLDSKTVVVDFDDKESVKIGEVIFNQYPTLKVHTTRGFHLYYRKPKHVYLKNWVKKLTNAGMVVDYKHTTKQPIVVKQNGKMRKMENRKFLGNFDQLPELPFTLFPNKLNEQLVGLSDGQGRNSNLYTHLLTTREMYTRWDEELGNLAGFINQYTFAEPLKDKELSNLLESVQAKEVNENISKFLNKKDMIMTSEVLVEKLSIHYFRGKLFFNQNGHYISDENLLLRAIDQLIKLKPSQHKELKELFKIKASLQDDDDLPVQLNNGYCLFENEIVEVDPGFTPFYLDATYNDDAYDKYVDEFLNWFTCNRLDLRKFVEEVFGHILMTKGFPHRAFFFWGESGDNGKSTLIKMIQSFADGLHTNVPLDKFDDDTTVYSLVGKLLNVADDINASYLDKSSNFKTIVSGDPVMIRPIYSPAVTLNNKATLVFTCNEIPIFKDKSGGIKKRMRVIPCDARVVERDMEIDAKLSTGNAKSYLLKLAIEGMRRIIEQGDLTECKAVSDITKEYFVQSDSVLSFLDNYSVDGKVTKNAYMQYSVYCEESGLKAVGNTEFGRRLAKEGYEKQRVRRNGKRGYIYSTITEMSLDVSENQ</sequence>
<dbReference type="InterPro" id="IPR027417">
    <property type="entry name" value="P-loop_NTPase"/>
</dbReference>
<evidence type="ECO:0000313" key="7">
    <source>
        <dbReference type="Proteomes" id="UP000242243"/>
    </source>
</evidence>
<evidence type="ECO:0000313" key="6">
    <source>
        <dbReference type="EMBL" id="SFO95057.1"/>
    </source>
</evidence>
<proteinExistence type="predicted"/>
<dbReference type="NCBIfam" id="TIGR01613">
    <property type="entry name" value="primase_Cterm"/>
    <property type="match status" value="1"/>
</dbReference>
<dbReference type="EMBL" id="FOXC01000002">
    <property type="protein sequence ID" value="SFO95057.1"/>
    <property type="molecule type" value="Genomic_DNA"/>
</dbReference>
<dbReference type="STRING" id="306540.SAMN05421839_1027"/>
<dbReference type="GO" id="GO:0005524">
    <property type="term" value="F:ATP binding"/>
    <property type="evidence" value="ECO:0007669"/>
    <property type="project" value="UniProtKB-KW"/>
</dbReference>
<dbReference type="InterPro" id="IPR014015">
    <property type="entry name" value="Helicase_SF3_DNA-vir"/>
</dbReference>
<dbReference type="InterPro" id="IPR006500">
    <property type="entry name" value="Helicase_put_C_phage/plasmid"/>
</dbReference>
<dbReference type="SUPFAM" id="SSF52540">
    <property type="entry name" value="P-loop containing nucleoside triphosphate hydrolases"/>
    <property type="match status" value="1"/>
</dbReference>
<dbReference type="Pfam" id="PF19263">
    <property type="entry name" value="DUF5906"/>
    <property type="match status" value="1"/>
</dbReference>
<gene>
    <name evidence="5" type="ORF">HHA03_04170</name>
    <name evidence="6" type="ORF">SAMN05421839_1027</name>
</gene>
<dbReference type="GO" id="GO:0016787">
    <property type="term" value="F:hydrolase activity"/>
    <property type="evidence" value="ECO:0007669"/>
    <property type="project" value="UniProtKB-KW"/>
</dbReference>
<dbReference type="Pfam" id="PF09250">
    <property type="entry name" value="Prim-Pol"/>
    <property type="match status" value="1"/>
</dbReference>
<dbReference type="InterPro" id="IPR045455">
    <property type="entry name" value="NrS-1_pol-like_helicase"/>
</dbReference>
<dbReference type="InterPro" id="IPR051620">
    <property type="entry name" value="ORF904-like_C"/>
</dbReference>
<dbReference type="OrthoDB" id="9763644at2"/>
<keyword evidence="2" id="KW-0378">Hydrolase</keyword>
<keyword evidence="8" id="KW-1185">Reference proteome</keyword>
<dbReference type="AlphaFoldDB" id="A0A1I5LCT8"/>
<dbReference type="PROSITE" id="PS51206">
    <property type="entry name" value="SF3_HELICASE_1"/>
    <property type="match status" value="1"/>
</dbReference>
<protein>
    <submittedName>
        <fullName evidence="6">Putative DNA primase/helicase</fullName>
    </submittedName>
</protein>
<keyword evidence="6" id="KW-0347">Helicase</keyword>
<evidence type="ECO:0000313" key="5">
    <source>
        <dbReference type="EMBL" id="GEM00885.1"/>
    </source>
</evidence>
<dbReference type="Proteomes" id="UP000242243">
    <property type="component" value="Unassembled WGS sequence"/>
</dbReference>
<evidence type="ECO:0000256" key="2">
    <source>
        <dbReference type="ARBA" id="ARBA00022801"/>
    </source>
</evidence>
<evidence type="ECO:0000259" key="4">
    <source>
        <dbReference type="PROSITE" id="PS51206"/>
    </source>
</evidence>
<reference evidence="5 8" key="2">
    <citation type="submission" date="2019-07" db="EMBL/GenBank/DDBJ databases">
        <title>Whole genome shotgun sequence of Halolactibacillus halophilus NBRC 100868.</title>
        <authorList>
            <person name="Hosoyama A."/>
            <person name="Uohara A."/>
            <person name="Ohji S."/>
            <person name="Ichikawa N."/>
        </authorList>
    </citation>
    <scope>NUCLEOTIDE SEQUENCE [LARGE SCALE GENOMIC DNA]</scope>
    <source>
        <strain evidence="5 8">NBRC 100868</strain>
    </source>
</reference>
<dbReference type="InterPro" id="IPR015330">
    <property type="entry name" value="DNA_primase/pol_bifunc_N"/>
</dbReference>
<dbReference type="SUPFAM" id="SSF56747">
    <property type="entry name" value="Prim-pol domain"/>
    <property type="match status" value="1"/>
</dbReference>
<dbReference type="PANTHER" id="PTHR35372">
    <property type="entry name" value="ATP BINDING PROTEIN-RELATED"/>
    <property type="match status" value="1"/>
</dbReference>
<accession>A0A1I5LCT8</accession>
<keyword evidence="1" id="KW-0547">Nucleotide-binding</keyword>
<dbReference type="GO" id="GO:0004386">
    <property type="term" value="F:helicase activity"/>
    <property type="evidence" value="ECO:0007669"/>
    <property type="project" value="UniProtKB-KW"/>
</dbReference>
<dbReference type="PANTHER" id="PTHR35372:SF2">
    <property type="entry name" value="SF3 HELICASE DOMAIN-CONTAINING PROTEIN"/>
    <property type="match status" value="1"/>
</dbReference>
<keyword evidence="3" id="KW-0067">ATP-binding</keyword>
<dbReference type="Gene3D" id="3.40.50.300">
    <property type="entry name" value="P-loop containing nucleotide triphosphate hydrolases"/>
    <property type="match status" value="1"/>
</dbReference>
<evidence type="ECO:0000256" key="3">
    <source>
        <dbReference type="ARBA" id="ARBA00022840"/>
    </source>
</evidence>
<organism evidence="6 7">
    <name type="scientific">Halolactibacillus halophilus</name>
    <dbReference type="NCBI Taxonomy" id="306540"/>
    <lineage>
        <taxon>Bacteria</taxon>
        <taxon>Bacillati</taxon>
        <taxon>Bacillota</taxon>
        <taxon>Bacilli</taxon>
        <taxon>Bacillales</taxon>
        <taxon>Bacillaceae</taxon>
        <taxon>Halolactibacillus</taxon>
    </lineage>
</organism>
<evidence type="ECO:0000256" key="1">
    <source>
        <dbReference type="ARBA" id="ARBA00022741"/>
    </source>
</evidence>
<dbReference type="RefSeq" id="WP_089829533.1">
    <property type="nucleotide sequence ID" value="NZ_BJWI01000002.1"/>
</dbReference>
<name>A0A1I5LCT8_9BACI</name>
<dbReference type="EMBL" id="BJWI01000002">
    <property type="protein sequence ID" value="GEM00885.1"/>
    <property type="molecule type" value="Genomic_DNA"/>
</dbReference>